<organism evidence="2 3">
    <name type="scientific">Candidatus Woykebacteria bacterium RBG_13_40_15</name>
    <dbReference type="NCBI Taxonomy" id="1802593"/>
    <lineage>
        <taxon>Bacteria</taxon>
        <taxon>Candidatus Woykeibacteriota</taxon>
    </lineage>
</organism>
<dbReference type="STRING" id="1802593.A2172_03555"/>
<dbReference type="InterPro" id="IPR012906">
    <property type="entry name" value="PaaX-like_N"/>
</dbReference>
<protein>
    <recommendedName>
        <fullName evidence="1">Transcriptional repressor PaaX-like N-terminal domain-containing protein</fullName>
    </recommendedName>
</protein>
<accession>A0A1G1W5L8</accession>
<dbReference type="InterPro" id="IPR011991">
    <property type="entry name" value="ArsR-like_HTH"/>
</dbReference>
<evidence type="ECO:0000313" key="3">
    <source>
        <dbReference type="Proteomes" id="UP000176631"/>
    </source>
</evidence>
<dbReference type="InterPro" id="IPR036388">
    <property type="entry name" value="WH-like_DNA-bd_sf"/>
</dbReference>
<dbReference type="Pfam" id="PF07848">
    <property type="entry name" value="PaaX"/>
    <property type="match status" value="1"/>
</dbReference>
<dbReference type="SUPFAM" id="SSF46785">
    <property type="entry name" value="Winged helix' DNA-binding domain"/>
    <property type="match status" value="1"/>
</dbReference>
<dbReference type="Proteomes" id="UP000176631">
    <property type="component" value="Unassembled WGS sequence"/>
</dbReference>
<dbReference type="InterPro" id="IPR036390">
    <property type="entry name" value="WH_DNA-bd_sf"/>
</dbReference>
<dbReference type="Gene3D" id="1.10.10.10">
    <property type="entry name" value="Winged helix-like DNA-binding domain superfamily/Winged helix DNA-binding domain"/>
    <property type="match status" value="1"/>
</dbReference>
<name>A0A1G1W5L8_9BACT</name>
<evidence type="ECO:0000313" key="2">
    <source>
        <dbReference type="EMBL" id="OGY22982.1"/>
    </source>
</evidence>
<proteinExistence type="predicted"/>
<sequence length="200" mass="22619">MSDLNFAASQLRPLLISKTRAKLLSLFLNNPGKIYYVRELVRSVGEQINAVRAELSRLEKAGMLTSENRANRKFYGFRKDYVFQSELTRLISKVSGLGGDIIRERNKLGKIKFATLSTGFLRRLPVNSADVDLLVVGNVVVPQLAALVKKAEDSIGREINYTVMSEDEFTFRKRRKDPFVGRVLERVGVVLVGDEEELIR</sequence>
<evidence type="ECO:0000259" key="1">
    <source>
        <dbReference type="Pfam" id="PF07848"/>
    </source>
</evidence>
<feature type="domain" description="Transcriptional repressor PaaX-like N-terminal" evidence="1">
    <location>
        <begin position="39"/>
        <end position="75"/>
    </location>
</feature>
<gene>
    <name evidence="2" type="ORF">A2172_03555</name>
</gene>
<dbReference type="EMBL" id="MHCP01000030">
    <property type="protein sequence ID" value="OGY22982.1"/>
    <property type="molecule type" value="Genomic_DNA"/>
</dbReference>
<comment type="caution">
    <text evidence="2">The sequence shown here is derived from an EMBL/GenBank/DDBJ whole genome shotgun (WGS) entry which is preliminary data.</text>
</comment>
<reference evidence="2 3" key="1">
    <citation type="journal article" date="2016" name="Nat. Commun.">
        <title>Thousands of microbial genomes shed light on interconnected biogeochemical processes in an aquifer system.</title>
        <authorList>
            <person name="Anantharaman K."/>
            <person name="Brown C.T."/>
            <person name="Hug L.A."/>
            <person name="Sharon I."/>
            <person name="Castelle C.J."/>
            <person name="Probst A.J."/>
            <person name="Thomas B.C."/>
            <person name="Singh A."/>
            <person name="Wilkins M.J."/>
            <person name="Karaoz U."/>
            <person name="Brodie E.L."/>
            <person name="Williams K.H."/>
            <person name="Hubbard S.S."/>
            <person name="Banfield J.F."/>
        </authorList>
    </citation>
    <scope>NUCLEOTIDE SEQUENCE [LARGE SCALE GENOMIC DNA]</scope>
</reference>
<dbReference type="AlphaFoldDB" id="A0A1G1W5L8"/>
<dbReference type="CDD" id="cd00090">
    <property type="entry name" value="HTH_ARSR"/>
    <property type="match status" value="1"/>
</dbReference>